<dbReference type="Gene3D" id="3.40.50.720">
    <property type="entry name" value="NAD(P)-binding Rossmann-like Domain"/>
    <property type="match status" value="1"/>
</dbReference>
<proteinExistence type="predicted"/>
<reference evidence="2 3" key="1">
    <citation type="journal article" date="2023" name="Ecotoxicol. Environ. Saf.">
        <title>Mercury remediation potential of mercury-resistant strain Rheinheimera metallidurans sp. nov. isolated from a municipal waste dumping site.</title>
        <authorList>
            <person name="Yadav V."/>
            <person name="Manjhi A."/>
            <person name="Vadakedath N."/>
        </authorList>
    </citation>
    <scope>NUCLEOTIDE SEQUENCE [LARGE SCALE GENOMIC DNA]</scope>
    <source>
        <strain evidence="2 3">E-49</strain>
    </source>
</reference>
<evidence type="ECO:0000259" key="1">
    <source>
        <dbReference type="Pfam" id="PF03807"/>
    </source>
</evidence>
<comment type="caution">
    <text evidence="2">The sequence shown here is derived from an EMBL/GenBank/DDBJ whole genome shotgun (WGS) entry which is preliminary data.</text>
</comment>
<accession>A0ABU8C311</accession>
<dbReference type="PANTHER" id="PTHR48079:SF6">
    <property type="entry name" value="NAD(P)-BINDING DOMAIN-CONTAINING PROTEIN-RELATED"/>
    <property type="match status" value="1"/>
</dbReference>
<evidence type="ECO:0000313" key="3">
    <source>
        <dbReference type="Proteomes" id="UP001375382"/>
    </source>
</evidence>
<dbReference type="EMBL" id="JALAAR010000002">
    <property type="protein sequence ID" value="MEH8016043.1"/>
    <property type="molecule type" value="Genomic_DNA"/>
</dbReference>
<dbReference type="PANTHER" id="PTHR48079">
    <property type="entry name" value="PROTEIN YEEZ"/>
    <property type="match status" value="1"/>
</dbReference>
<name>A0ABU8C311_9GAMM</name>
<evidence type="ECO:0000313" key="2">
    <source>
        <dbReference type="EMBL" id="MEH8016043.1"/>
    </source>
</evidence>
<dbReference type="RefSeq" id="WP_335734465.1">
    <property type="nucleotide sequence ID" value="NZ_JALAAR010000002.1"/>
</dbReference>
<dbReference type="InterPro" id="IPR036291">
    <property type="entry name" value="NAD(P)-bd_dom_sf"/>
</dbReference>
<sequence length="269" mass="28764">MKIVIVGCGWLGTQLAGALSAAGHQVYASRRQAQNLVNLPDAVRPLLLDLSADNTTSQVYAALEGAIVICAIPAGSRSGATGHYADALSRLTLLMQRAGSLAAIHFSSSGIYQGLSGDVDETAALCMDIERVALLANGEQILQQGIPLCITLRLAGLIGPGRHPGRFVAGKEVANPEGFINMLHADDACRAVQQLLNSQTLQSARYNLSCPLAVTRRQFYQAACDSLQAQVSFSDDKLISHRALAEQFTQHFAFQYRFANAVDALTYCD</sequence>
<protein>
    <submittedName>
        <fullName evidence="2">NAD(P)-binding domain-containing protein</fullName>
    </submittedName>
</protein>
<organism evidence="2 3">
    <name type="scientific">Rheinheimera muenzenbergensis</name>
    <dbReference type="NCBI Taxonomy" id="1193628"/>
    <lineage>
        <taxon>Bacteria</taxon>
        <taxon>Pseudomonadati</taxon>
        <taxon>Pseudomonadota</taxon>
        <taxon>Gammaproteobacteria</taxon>
        <taxon>Chromatiales</taxon>
        <taxon>Chromatiaceae</taxon>
        <taxon>Rheinheimera</taxon>
    </lineage>
</organism>
<dbReference type="Pfam" id="PF03807">
    <property type="entry name" value="F420_oxidored"/>
    <property type="match status" value="1"/>
</dbReference>
<dbReference type="InterPro" id="IPR028939">
    <property type="entry name" value="P5C_Rdtase_cat_N"/>
</dbReference>
<feature type="domain" description="Pyrroline-5-carboxylate reductase catalytic N-terminal" evidence="1">
    <location>
        <begin position="2"/>
        <end position="75"/>
    </location>
</feature>
<gene>
    <name evidence="2" type="ORF">MN202_02255</name>
</gene>
<keyword evidence="3" id="KW-1185">Reference proteome</keyword>
<dbReference type="SUPFAM" id="SSF51735">
    <property type="entry name" value="NAD(P)-binding Rossmann-fold domains"/>
    <property type="match status" value="1"/>
</dbReference>
<dbReference type="InterPro" id="IPR051783">
    <property type="entry name" value="NAD(P)-dependent_oxidoreduct"/>
</dbReference>
<dbReference type="Proteomes" id="UP001375382">
    <property type="component" value="Unassembled WGS sequence"/>
</dbReference>